<comment type="caution">
    <text evidence="1">The sequence shown here is derived from an EMBL/GenBank/DDBJ whole genome shotgun (WGS) entry which is preliminary data.</text>
</comment>
<sequence>MTKQDKIVAQIGPVDFYRGGSTVPKGTEQSLALSEILLNFLNVDSNNSEAIDNYCKKYSYIPLDWSNGFDEAFKQEQTLVRNIALHVIEGNITNADMETVASKLSGVSIKLKLVSESKLEQLNEDLFQLDMDQFYSTLDPKGTKKYLIPVTVYNNRIESIWGSLYNQIRTKLPLKQCKDRFRCRRFFVPSKYRPRQTFCSPECEDRYRKRLKNSL</sequence>
<accession>A0A1F5N3E4</accession>
<proteinExistence type="predicted"/>
<organism evidence="1 2">
    <name type="scientific">Candidatus Daviesbacteria bacterium RIFCSPLOWO2_02_FULL_38_15</name>
    <dbReference type="NCBI Taxonomy" id="1797794"/>
    <lineage>
        <taxon>Bacteria</taxon>
        <taxon>Candidatus Daviesiibacteriota</taxon>
    </lineage>
</organism>
<evidence type="ECO:0000313" key="1">
    <source>
        <dbReference type="EMBL" id="OGE72138.1"/>
    </source>
</evidence>
<protein>
    <submittedName>
        <fullName evidence="1">Uncharacterized protein</fullName>
    </submittedName>
</protein>
<gene>
    <name evidence="1" type="ORF">A3H40_02100</name>
</gene>
<dbReference type="EMBL" id="MFDV01000011">
    <property type="protein sequence ID" value="OGE72138.1"/>
    <property type="molecule type" value="Genomic_DNA"/>
</dbReference>
<evidence type="ECO:0000313" key="2">
    <source>
        <dbReference type="Proteomes" id="UP000177057"/>
    </source>
</evidence>
<dbReference type="STRING" id="1797794.A3H40_02100"/>
<name>A0A1F5N3E4_9BACT</name>
<dbReference type="AlphaFoldDB" id="A0A1F5N3E4"/>
<reference evidence="1 2" key="1">
    <citation type="journal article" date="2016" name="Nat. Commun.">
        <title>Thousands of microbial genomes shed light on interconnected biogeochemical processes in an aquifer system.</title>
        <authorList>
            <person name="Anantharaman K."/>
            <person name="Brown C.T."/>
            <person name="Hug L.A."/>
            <person name="Sharon I."/>
            <person name="Castelle C.J."/>
            <person name="Probst A.J."/>
            <person name="Thomas B.C."/>
            <person name="Singh A."/>
            <person name="Wilkins M.J."/>
            <person name="Karaoz U."/>
            <person name="Brodie E.L."/>
            <person name="Williams K.H."/>
            <person name="Hubbard S.S."/>
            <person name="Banfield J.F."/>
        </authorList>
    </citation>
    <scope>NUCLEOTIDE SEQUENCE [LARGE SCALE GENOMIC DNA]</scope>
</reference>
<dbReference type="Proteomes" id="UP000177057">
    <property type="component" value="Unassembled WGS sequence"/>
</dbReference>